<dbReference type="AlphaFoldDB" id="A0A2T6BAJ4"/>
<organism evidence="1 2">
    <name type="scientific">Gemmobacter caeni</name>
    <dbReference type="NCBI Taxonomy" id="589035"/>
    <lineage>
        <taxon>Bacteria</taxon>
        <taxon>Pseudomonadati</taxon>
        <taxon>Pseudomonadota</taxon>
        <taxon>Alphaproteobacteria</taxon>
        <taxon>Rhodobacterales</taxon>
        <taxon>Paracoccaceae</taxon>
        <taxon>Gemmobacter</taxon>
    </lineage>
</organism>
<proteinExistence type="predicted"/>
<evidence type="ECO:0000313" key="1">
    <source>
        <dbReference type="EMBL" id="PTX53097.1"/>
    </source>
</evidence>
<gene>
    <name evidence="1" type="ORF">C8N34_1017</name>
</gene>
<protein>
    <submittedName>
        <fullName evidence="1">Uncharacterized protein</fullName>
    </submittedName>
</protein>
<accession>A0A2T6BAJ4</accession>
<sequence length="123" mass="12936">MTAELTGLIIKLEAQTRQLQRDFSRANAIQAKASRQMEQKAKQSADKIAATYEGMGGRIGAAFKSLPDTAYDRLLSDLAGAFMAAATSTGTDLRDKLAEVLAAADVLPEACRGNFAEGVAVAA</sequence>
<name>A0A2T6BAJ4_9RHOB</name>
<reference evidence="1 2" key="1">
    <citation type="submission" date="2018-04" db="EMBL/GenBank/DDBJ databases">
        <title>Genomic Encyclopedia of Archaeal and Bacterial Type Strains, Phase II (KMG-II): from individual species to whole genera.</title>
        <authorList>
            <person name="Goeker M."/>
        </authorList>
    </citation>
    <scope>NUCLEOTIDE SEQUENCE [LARGE SCALE GENOMIC DNA]</scope>
    <source>
        <strain evidence="1 2">DSM 21823</strain>
    </source>
</reference>
<dbReference type="Proteomes" id="UP000244224">
    <property type="component" value="Unassembled WGS sequence"/>
</dbReference>
<comment type="caution">
    <text evidence="1">The sequence shown here is derived from an EMBL/GenBank/DDBJ whole genome shotgun (WGS) entry which is preliminary data.</text>
</comment>
<dbReference type="OrthoDB" id="7873221at2"/>
<dbReference type="RefSeq" id="WP_108126727.1">
    <property type="nucleotide sequence ID" value="NZ_QBKP01000001.1"/>
</dbReference>
<keyword evidence="2" id="KW-1185">Reference proteome</keyword>
<evidence type="ECO:0000313" key="2">
    <source>
        <dbReference type="Proteomes" id="UP000244224"/>
    </source>
</evidence>
<dbReference type="EMBL" id="QBKP01000001">
    <property type="protein sequence ID" value="PTX53097.1"/>
    <property type="molecule type" value="Genomic_DNA"/>
</dbReference>